<gene>
    <name evidence="5" type="ORF">HINF_LOCUS28833</name>
</gene>
<keyword evidence="2" id="KW-0833">Ubl conjugation pathway</keyword>
<dbReference type="Proteomes" id="UP001642409">
    <property type="component" value="Unassembled WGS sequence"/>
</dbReference>
<evidence type="ECO:0000256" key="1">
    <source>
        <dbReference type="ARBA" id="ARBA00006043"/>
    </source>
</evidence>
<name>A0ABP1ISN8_9EUKA</name>
<dbReference type="Pfam" id="PF03152">
    <property type="entry name" value="UFD1_N1"/>
    <property type="match status" value="1"/>
</dbReference>
<protein>
    <submittedName>
        <fullName evidence="5">Putative_ubiquitin fusion degradation protein</fullName>
    </submittedName>
</protein>
<dbReference type="InterPro" id="IPR042299">
    <property type="entry name" value="Ufd1-like_Nn"/>
</dbReference>
<evidence type="ECO:0000259" key="4">
    <source>
        <dbReference type="Pfam" id="PF24842"/>
    </source>
</evidence>
<dbReference type="Pfam" id="PF24842">
    <property type="entry name" value="UFD1_N2"/>
    <property type="match status" value="1"/>
</dbReference>
<dbReference type="Gene3D" id="2.40.40.50">
    <property type="entry name" value="Ubiquitin fusion degradation protein UFD1, N-terminal domain"/>
    <property type="match status" value="1"/>
</dbReference>
<accession>A0ABP1ISN8</accession>
<evidence type="ECO:0000259" key="3">
    <source>
        <dbReference type="Pfam" id="PF03152"/>
    </source>
</evidence>
<dbReference type="InterPro" id="IPR055418">
    <property type="entry name" value="UFD1_N2"/>
</dbReference>
<evidence type="ECO:0000256" key="2">
    <source>
        <dbReference type="ARBA" id="ARBA00022786"/>
    </source>
</evidence>
<feature type="domain" description="Ubiquitin fusion degradation protein UFD1 N-terminal subdomain 1" evidence="3">
    <location>
        <begin position="42"/>
        <end position="120"/>
    </location>
</feature>
<evidence type="ECO:0000313" key="6">
    <source>
        <dbReference type="Proteomes" id="UP001642409"/>
    </source>
</evidence>
<dbReference type="PANTHER" id="PTHR12555">
    <property type="entry name" value="UBIQUITIN FUSION DEGRADATON PROTEIN 1"/>
    <property type="match status" value="1"/>
</dbReference>
<dbReference type="InterPro" id="IPR004854">
    <property type="entry name" value="Ufd1-like"/>
</dbReference>
<keyword evidence="6" id="KW-1185">Reference proteome</keyword>
<dbReference type="PANTHER" id="PTHR12555:SF13">
    <property type="entry name" value="UBIQUITIN RECOGNITION FACTOR IN ER-ASSOCIATED DEGRADATION PROTEIN 1"/>
    <property type="match status" value="1"/>
</dbReference>
<dbReference type="EMBL" id="CAXDID020000092">
    <property type="protein sequence ID" value="CAL6022828.1"/>
    <property type="molecule type" value="Genomic_DNA"/>
</dbReference>
<evidence type="ECO:0000313" key="5">
    <source>
        <dbReference type="EMBL" id="CAL6022828.1"/>
    </source>
</evidence>
<dbReference type="Gene3D" id="3.10.330.10">
    <property type="match status" value="1"/>
</dbReference>
<reference evidence="5 6" key="1">
    <citation type="submission" date="2024-07" db="EMBL/GenBank/DDBJ databases">
        <authorList>
            <person name="Akdeniz Z."/>
        </authorList>
    </citation>
    <scope>NUCLEOTIDE SEQUENCE [LARGE SCALE GENOMIC DNA]</scope>
</reference>
<feature type="domain" description="Ubiquitin fusion degradation protein UFD1 N-terminal subdomain 2" evidence="4">
    <location>
        <begin position="130"/>
        <end position="201"/>
    </location>
</feature>
<comment type="similarity">
    <text evidence="1">Belongs to the UFD1 family.</text>
</comment>
<comment type="caution">
    <text evidence="5">The sequence shown here is derived from an EMBL/GenBank/DDBJ whole genome shotgun (WGS) entry which is preliminary data.</text>
</comment>
<sequence>MFVGDRPSHIGQKMKKQTGFEVGYSKALVLGDNRRLKQTRAQSNAYQNGGKVTLPQHMLEDMTNKNLLDSDKPVQFRIHSTRTSIVCLCGVNDFHMFEKEQIFIPDWMQEYMDCKPGDNLFFSDIKLSPCTFLKFKPESCDFYELKDHENLLNSMLPNFSAICQGQWLCLTIDEKQHWLQVLECQPAFASLINTNVKVDFQSADGLEQYETQKNAELELNKFKVEDFFQIGGNNQNNLKVQKIEVKNVFEMEEDDTATKKLEQKTFIGKGRKL</sequence>
<dbReference type="InterPro" id="IPR055417">
    <property type="entry name" value="UFD1_N1"/>
</dbReference>
<organism evidence="5 6">
    <name type="scientific">Hexamita inflata</name>
    <dbReference type="NCBI Taxonomy" id="28002"/>
    <lineage>
        <taxon>Eukaryota</taxon>
        <taxon>Metamonada</taxon>
        <taxon>Diplomonadida</taxon>
        <taxon>Hexamitidae</taxon>
        <taxon>Hexamitinae</taxon>
        <taxon>Hexamita</taxon>
    </lineage>
</organism>
<proteinExistence type="inferred from homology"/>